<evidence type="ECO:0000256" key="2">
    <source>
        <dbReference type="ARBA" id="ARBA00012438"/>
    </source>
</evidence>
<dbReference type="GO" id="GO:0005524">
    <property type="term" value="F:ATP binding"/>
    <property type="evidence" value="ECO:0007669"/>
    <property type="project" value="UniProtKB-KW"/>
</dbReference>
<dbReference type="PANTHER" id="PTHR43547">
    <property type="entry name" value="TWO-COMPONENT HISTIDINE KINASE"/>
    <property type="match status" value="1"/>
</dbReference>
<dbReference type="SUPFAM" id="SSF55785">
    <property type="entry name" value="PYP-like sensor domain (PAS domain)"/>
    <property type="match status" value="2"/>
</dbReference>
<accession>A0ABW7ETJ0</accession>
<evidence type="ECO:0000259" key="7">
    <source>
        <dbReference type="PROSITE" id="PS50113"/>
    </source>
</evidence>
<reference evidence="8 9" key="1">
    <citation type="submission" date="2024-09" db="EMBL/GenBank/DDBJ databases">
        <title>Novel species of the genus Pelomonas and Roseateles isolated from streams.</title>
        <authorList>
            <person name="Lu H."/>
        </authorList>
    </citation>
    <scope>NUCLEOTIDE SEQUENCE [LARGE SCALE GENOMIC DNA]</scope>
    <source>
        <strain evidence="8 9">DC23W</strain>
    </source>
</reference>
<dbReference type="Gene3D" id="3.40.50.2300">
    <property type="match status" value="2"/>
</dbReference>
<evidence type="ECO:0000259" key="5">
    <source>
        <dbReference type="PROSITE" id="PS50109"/>
    </source>
</evidence>
<dbReference type="CDD" id="cd00082">
    <property type="entry name" value="HisKA"/>
    <property type="match status" value="2"/>
</dbReference>
<dbReference type="SMART" id="SM00448">
    <property type="entry name" value="REC"/>
    <property type="match status" value="2"/>
</dbReference>
<evidence type="ECO:0000256" key="3">
    <source>
        <dbReference type="ARBA" id="ARBA00022553"/>
    </source>
</evidence>
<dbReference type="InterPro" id="IPR011006">
    <property type="entry name" value="CheY-like_superfamily"/>
</dbReference>
<sequence length="1261" mass="137204">MHDPAEATRDLETSFLAGGGELGEHIRAFDWTTTPLGLPAGWPRSLKTVVRIMLTSRQPIWIGWGPELVYMYNDAYKAIIGGRHPQALGQPTLQIWSEIRSAVQPLLETAMSGDGVFVESQLFIMERNGYPEEAYYTFSYSPIPGDDGVPAGVICANFDETQRVMGERQLSLLRELATRAADARTVDQVVRGCTRALGTNDRDMPFALVCLRAQGETPLTLAAAAGGDGAWLDAMRGLDLQAAPWHADEVITSQQPRLVSALPALDAGVAWPGGSWPQPAERAWMLPLRPASDAGQEGVLVVGLNPFRMLDERYADFLRLVAQQLSSAMGNAEAHELQQRKAEELARLDRAKTQFFSNISHEFRTPLTLMMGPLQDALAHDELPAALHERLDMVARNALRLNKLVNALLEFSRIEAGRVTSAFRPTDLAALTGELASTFRSAMERAGLVFSVSCPQLSQPVYVDRDHWERIVLNLLSNALKYTLQGRVSVRVGAEDGMAVVSIEDSGIGVAEREVPRLFERFHRVESVQARTHEGSGIGLALVQELMRLHHGDIAVDSRLGEGTRFTLRLPFGFAHLPAEQVHHEQAHLPGTSRAAGYVQEALRWLPVQEGDAVTGASAGSPMPQLGERYRATLGARVVVADDNADMRQYLRGLLSPYYRVEGVADGEQALAAVQRERPALLLTDVMMPRLDGFGLLAALRADARTRTLPVVLLSARAGEEAQIEGLAAGADDYLAKPFSARELLARVSALIELDRQRRAGEQQLRLSLASAQMFTWDVDALTTRLTLSDNAADVMGVAPADLQTSFDLVHADDVQRFRNHVDVALRDGVAFTDEIRIRRPDTGEERWLEVRALPVRANPDEAGSAVVRLSGLTFDFTPRKRMEQALRESDRRKDEFLAMLGHELRNPLAPIRNAAELMLRTTPADGPARHAVEIVHRQVQQMARMVDDLLDVSRITHGRIELECRPVALSAVIAAAVEASGPAMLERGHRLQVVSGLPLTVLGDAARLQQCVVNLLSNAAKYTDPGGDIRVELTRAGDDAVLCVQDSGAGIPADVLPVVFDLFVQSTRTLDRAQGGLGIGLSVVRRLVEMHGGRVAASSLGAGHGATFEIRLPLSAAMPAVVLEVPAPLPARRVLLIDDNEDAAESLAMMLSLDGHEVRTGFSAEAALKMALDWLPDVVLLDIGLPGMDGYEVARRLRAAAPAAPMRLVALTGYGQPEDRQRSARAGFDMHLVKPVALEALADALRVDAGQGEPAGKRDT</sequence>
<dbReference type="InterPro" id="IPR013656">
    <property type="entry name" value="PAS_4"/>
</dbReference>
<dbReference type="PROSITE" id="PS50113">
    <property type="entry name" value="PAC"/>
    <property type="match status" value="1"/>
</dbReference>
<organism evidence="8 9">
    <name type="scientific">Pelomonas dachongensis</name>
    <dbReference type="NCBI Taxonomy" id="3299029"/>
    <lineage>
        <taxon>Bacteria</taxon>
        <taxon>Pseudomonadati</taxon>
        <taxon>Pseudomonadota</taxon>
        <taxon>Betaproteobacteria</taxon>
        <taxon>Burkholderiales</taxon>
        <taxon>Sphaerotilaceae</taxon>
        <taxon>Roseateles</taxon>
    </lineage>
</organism>
<feature type="domain" description="Histidine kinase" evidence="5">
    <location>
        <begin position="358"/>
        <end position="574"/>
    </location>
</feature>
<dbReference type="InterPro" id="IPR001789">
    <property type="entry name" value="Sig_transdc_resp-reg_receiver"/>
</dbReference>
<evidence type="ECO:0000256" key="1">
    <source>
        <dbReference type="ARBA" id="ARBA00000085"/>
    </source>
</evidence>
<dbReference type="Pfam" id="PF08448">
    <property type="entry name" value="PAS_4"/>
    <property type="match status" value="1"/>
</dbReference>
<dbReference type="InterPro" id="IPR000700">
    <property type="entry name" value="PAS-assoc_C"/>
</dbReference>
<feature type="domain" description="PAC" evidence="7">
    <location>
        <begin position="832"/>
        <end position="889"/>
    </location>
</feature>
<evidence type="ECO:0000313" key="9">
    <source>
        <dbReference type="Proteomes" id="UP001606300"/>
    </source>
</evidence>
<dbReference type="InterPro" id="IPR003594">
    <property type="entry name" value="HATPase_dom"/>
</dbReference>
<evidence type="ECO:0000259" key="6">
    <source>
        <dbReference type="PROSITE" id="PS50110"/>
    </source>
</evidence>
<dbReference type="InterPro" id="IPR036097">
    <property type="entry name" value="HisK_dim/P_sf"/>
</dbReference>
<dbReference type="PANTHER" id="PTHR43547:SF2">
    <property type="entry name" value="HYBRID SIGNAL TRANSDUCTION HISTIDINE KINASE C"/>
    <property type="match status" value="1"/>
</dbReference>
<dbReference type="EMBL" id="JBIGHY010000007">
    <property type="protein sequence ID" value="MFG6415983.1"/>
    <property type="molecule type" value="Genomic_DNA"/>
</dbReference>
<dbReference type="PROSITE" id="PS50110">
    <property type="entry name" value="RESPONSE_REGULATORY"/>
    <property type="match status" value="2"/>
</dbReference>
<dbReference type="InterPro" id="IPR035965">
    <property type="entry name" value="PAS-like_dom_sf"/>
</dbReference>
<keyword evidence="8" id="KW-0067">ATP-binding</keyword>
<feature type="domain" description="Response regulatory" evidence="6">
    <location>
        <begin position="1134"/>
        <end position="1250"/>
    </location>
</feature>
<dbReference type="Gene3D" id="3.30.565.10">
    <property type="entry name" value="Histidine kinase-like ATPase, C-terminal domain"/>
    <property type="match status" value="2"/>
</dbReference>
<dbReference type="InterPro" id="IPR013655">
    <property type="entry name" value="PAS_fold_3"/>
</dbReference>
<dbReference type="SUPFAM" id="SSF55781">
    <property type="entry name" value="GAF domain-like"/>
    <property type="match status" value="1"/>
</dbReference>
<dbReference type="CDD" id="cd00075">
    <property type="entry name" value="HATPase"/>
    <property type="match status" value="1"/>
</dbReference>
<dbReference type="InterPro" id="IPR036890">
    <property type="entry name" value="HATPase_C_sf"/>
</dbReference>
<dbReference type="CDD" id="cd00130">
    <property type="entry name" value="PAS"/>
    <property type="match status" value="1"/>
</dbReference>
<dbReference type="Pfam" id="PF00072">
    <property type="entry name" value="Response_reg"/>
    <property type="match status" value="2"/>
</dbReference>
<feature type="domain" description="Response regulatory" evidence="6">
    <location>
        <begin position="637"/>
        <end position="752"/>
    </location>
</feature>
<comment type="catalytic activity">
    <reaction evidence="1">
        <text>ATP + protein L-histidine = ADP + protein N-phospho-L-histidine.</text>
        <dbReference type="EC" id="2.7.13.3"/>
    </reaction>
</comment>
<dbReference type="SMART" id="SM00388">
    <property type="entry name" value="HisKA"/>
    <property type="match status" value="2"/>
</dbReference>
<dbReference type="SUPFAM" id="SSF55874">
    <property type="entry name" value="ATPase domain of HSP90 chaperone/DNA topoisomerase II/histidine kinase"/>
    <property type="match status" value="2"/>
</dbReference>
<feature type="domain" description="Histidine kinase" evidence="5">
    <location>
        <begin position="900"/>
        <end position="1117"/>
    </location>
</feature>
<evidence type="ECO:0000313" key="8">
    <source>
        <dbReference type="EMBL" id="MFG6415983.1"/>
    </source>
</evidence>
<dbReference type="PRINTS" id="PR00344">
    <property type="entry name" value="BCTRLSENSOR"/>
</dbReference>
<gene>
    <name evidence="8" type="ORF">ACG02S_18975</name>
</gene>
<name>A0ABW7ETJ0_9BURK</name>
<dbReference type="CDD" id="cd17580">
    <property type="entry name" value="REC_2_DhkD-like"/>
    <property type="match status" value="1"/>
</dbReference>
<feature type="modified residue" description="4-aspartylphosphate" evidence="4">
    <location>
        <position position="1183"/>
    </location>
</feature>
<protein>
    <recommendedName>
        <fullName evidence="2">histidine kinase</fullName>
        <ecNumber evidence="2">2.7.13.3</ecNumber>
    </recommendedName>
</protein>
<dbReference type="Pfam" id="PF08447">
    <property type="entry name" value="PAS_3"/>
    <property type="match status" value="1"/>
</dbReference>
<dbReference type="Gene3D" id="3.30.450.20">
    <property type="entry name" value="PAS domain"/>
    <property type="match status" value="2"/>
</dbReference>
<dbReference type="EC" id="2.7.13.3" evidence="2"/>
<dbReference type="InterPro" id="IPR004358">
    <property type="entry name" value="Sig_transdc_His_kin-like_C"/>
</dbReference>
<dbReference type="InterPro" id="IPR000014">
    <property type="entry name" value="PAS"/>
</dbReference>
<dbReference type="Gene3D" id="1.10.287.130">
    <property type="match status" value="2"/>
</dbReference>
<dbReference type="SUPFAM" id="SSF52172">
    <property type="entry name" value="CheY-like"/>
    <property type="match status" value="2"/>
</dbReference>
<comment type="caution">
    <text evidence="8">The sequence shown here is derived from an EMBL/GenBank/DDBJ whole genome shotgun (WGS) entry which is preliminary data.</text>
</comment>
<dbReference type="Proteomes" id="UP001606300">
    <property type="component" value="Unassembled WGS sequence"/>
</dbReference>
<evidence type="ECO:0000256" key="4">
    <source>
        <dbReference type="PROSITE-ProRule" id="PRU00169"/>
    </source>
</evidence>
<keyword evidence="3 4" id="KW-0597">Phosphoprotein</keyword>
<dbReference type="InterPro" id="IPR005467">
    <property type="entry name" value="His_kinase_dom"/>
</dbReference>
<keyword evidence="8" id="KW-0547">Nucleotide-binding</keyword>
<dbReference type="Gene3D" id="2.10.70.100">
    <property type="match status" value="1"/>
</dbReference>
<keyword evidence="9" id="KW-1185">Reference proteome</keyword>
<feature type="modified residue" description="4-aspartylphosphate" evidence="4">
    <location>
        <position position="685"/>
    </location>
</feature>
<dbReference type="PROSITE" id="PS50109">
    <property type="entry name" value="HIS_KIN"/>
    <property type="match status" value="2"/>
</dbReference>
<dbReference type="SMART" id="SM00387">
    <property type="entry name" value="HATPase_c"/>
    <property type="match status" value="2"/>
</dbReference>
<proteinExistence type="predicted"/>
<dbReference type="SUPFAM" id="SSF47384">
    <property type="entry name" value="Homodimeric domain of signal transducing histidine kinase"/>
    <property type="match status" value="2"/>
</dbReference>
<dbReference type="InterPro" id="IPR003661">
    <property type="entry name" value="HisK_dim/P_dom"/>
</dbReference>
<dbReference type="RefSeq" id="WP_394472052.1">
    <property type="nucleotide sequence ID" value="NZ_JBIGHY010000007.1"/>
</dbReference>
<dbReference type="Pfam" id="PF00512">
    <property type="entry name" value="HisKA"/>
    <property type="match status" value="2"/>
</dbReference>
<dbReference type="Pfam" id="PF02518">
    <property type="entry name" value="HATPase_c"/>
    <property type="match status" value="2"/>
</dbReference>